<dbReference type="RefSeq" id="WP_220681992.1">
    <property type="nucleotide sequence ID" value="NZ_CP037968.1"/>
</dbReference>
<dbReference type="EMBL" id="CP037968">
    <property type="protein sequence ID" value="QYZ78247.1"/>
    <property type="molecule type" value="Genomic_DNA"/>
</dbReference>
<keyword evidence="2" id="KW-1185">Reference proteome</keyword>
<proteinExistence type="predicted"/>
<dbReference type="AlphaFoldDB" id="A0A8G0ZYK3"/>
<dbReference type="Gene3D" id="3.40.50.880">
    <property type="match status" value="1"/>
</dbReference>
<dbReference type="InterPro" id="IPR029062">
    <property type="entry name" value="Class_I_gatase-like"/>
</dbReference>
<dbReference type="OrthoDB" id="130109at2157"/>
<accession>A0A8G0ZYK3</accession>
<evidence type="ECO:0000313" key="1">
    <source>
        <dbReference type="EMBL" id="QYZ78247.1"/>
    </source>
</evidence>
<reference evidence="1" key="1">
    <citation type="journal article" date="2005" name="Int. J. Syst. Evol. Microbiol.">
        <title>Methanofollis formosanus sp. nov., isolated from a fish pond.</title>
        <authorList>
            <person name="Wu S.Y."/>
            <person name="Chen S.C."/>
            <person name="Lai M.C."/>
        </authorList>
    </citation>
    <scope>NUCLEOTIDE SEQUENCE</scope>
    <source>
        <strain evidence="1">ML15</strain>
    </source>
</reference>
<sequence length="194" mass="21436">MTTKAAVLWDQPGTFNRYVDECCGVCCEHLTQHLIAAPFFRGRYVAMVIPTGFANQAYSRLLPGLRAASNRIERFVENGGRLLVFGAADERPGAYDWLPFEVEYRFEFGQRSLGFADGEERYAPILDGYDLAAVETDGFFPTHDAEVVAGTPGGQAVILRKAVGDGEILVTSTHEYPSAKFMGTFCTAERETLF</sequence>
<gene>
    <name evidence="1" type="ORF">E2N92_01785</name>
</gene>
<protein>
    <submittedName>
        <fullName evidence="1">Uncharacterized protein</fullName>
    </submittedName>
</protein>
<dbReference type="Proteomes" id="UP000826709">
    <property type="component" value="Chromosome"/>
</dbReference>
<dbReference type="KEGG" id="mfk:E2N92_01785"/>
<organism evidence="1 2">
    <name type="scientific">Methanofollis formosanus</name>
    <dbReference type="NCBI Taxonomy" id="299308"/>
    <lineage>
        <taxon>Archaea</taxon>
        <taxon>Methanobacteriati</taxon>
        <taxon>Methanobacteriota</taxon>
        <taxon>Stenosarchaea group</taxon>
        <taxon>Methanomicrobia</taxon>
        <taxon>Methanomicrobiales</taxon>
        <taxon>Methanomicrobiaceae</taxon>
        <taxon>Methanofollis</taxon>
    </lineage>
</organism>
<reference evidence="1" key="2">
    <citation type="submission" date="2019-03" db="EMBL/GenBank/DDBJ databases">
        <authorList>
            <person name="Chen S.-C."/>
            <person name="Wu S.-Y."/>
            <person name="Lai M.-C."/>
        </authorList>
    </citation>
    <scope>NUCLEOTIDE SEQUENCE</scope>
    <source>
        <strain evidence="1">ML15</strain>
    </source>
</reference>
<name>A0A8G0ZYK3_9EURY</name>
<evidence type="ECO:0000313" key="2">
    <source>
        <dbReference type="Proteomes" id="UP000826709"/>
    </source>
</evidence>